<dbReference type="Gene3D" id="1.20.1070.10">
    <property type="entry name" value="Rhodopsin 7-helix transmembrane proteins"/>
    <property type="match status" value="1"/>
</dbReference>
<feature type="transmembrane region" description="Helical" evidence="12">
    <location>
        <begin position="118"/>
        <end position="138"/>
    </location>
</feature>
<sequence length="342" mass="38698">MLNYTNYDIYPLFLSMGKVQNLGHDGNMMCAIYLTIVGVFSVAGNGVVLLVLLRSRKLRLKPHNLLLFNMATADILVSVAGYPFTTVSAYYGRYMFGNLVCKLQEYRITARVTKRCIIVIWAYSTFWTAMPLFGWNNYTLEIFGTSCSVEWTSSEDAAILYVHCLILFCYLLPVAIMCFCYYRIVIRASKLHSMTGRILSIYEAACHHTLRTEVRLSGMCFAMVFFFTAVWSPYAIMSLWSLYAEVPVWATAMPTMFAKLASALNPYIYVIANADFRRSVHMLLSTWCRPTARVAPAPPRAGPNTNHTGPSGTSVYTVDRTKEGVFIGKQTVVLRPREVTFF</sequence>
<feature type="transmembrane region" description="Helical" evidence="12">
    <location>
        <begin position="158"/>
        <end position="182"/>
    </location>
</feature>
<dbReference type="Proteomes" id="UP001519460">
    <property type="component" value="Unassembled WGS sequence"/>
</dbReference>
<evidence type="ECO:0000256" key="2">
    <source>
        <dbReference type="ARBA" id="ARBA00022543"/>
    </source>
</evidence>
<keyword evidence="4 12" id="KW-0812">Transmembrane</keyword>
<proteinExistence type="predicted"/>
<keyword evidence="9 12" id="KW-0472">Membrane</keyword>
<dbReference type="InterPro" id="IPR017452">
    <property type="entry name" value="GPCR_Rhodpsn_7TM"/>
</dbReference>
<keyword evidence="6 12" id="KW-1133">Transmembrane helix</keyword>
<dbReference type="GO" id="GO:0007602">
    <property type="term" value="P:phototransduction"/>
    <property type="evidence" value="ECO:0007669"/>
    <property type="project" value="UniProtKB-KW"/>
</dbReference>
<dbReference type="PANTHER" id="PTHR24240">
    <property type="entry name" value="OPSIN"/>
    <property type="match status" value="1"/>
</dbReference>
<keyword evidence="8" id="KW-0297">G-protein coupled receptor</keyword>
<dbReference type="InterPro" id="IPR027430">
    <property type="entry name" value="Retinal_BS"/>
</dbReference>
<keyword evidence="2" id="KW-0600">Photoreceptor protein</keyword>
<dbReference type="GO" id="GO:0016020">
    <property type="term" value="C:membrane"/>
    <property type="evidence" value="ECO:0007669"/>
    <property type="project" value="UniProtKB-SubCell"/>
</dbReference>
<dbReference type="Pfam" id="PF00001">
    <property type="entry name" value="7tm_1"/>
    <property type="match status" value="2"/>
</dbReference>
<dbReference type="PROSITE" id="PS50262">
    <property type="entry name" value="G_PROTEIN_RECEP_F1_2"/>
    <property type="match status" value="1"/>
</dbReference>
<evidence type="ECO:0000256" key="7">
    <source>
        <dbReference type="ARBA" id="ARBA00022991"/>
    </source>
</evidence>
<reference evidence="14 15" key="1">
    <citation type="journal article" date="2023" name="Sci. Data">
        <title>Genome assembly of the Korean intertidal mud-creeper Batillaria attramentaria.</title>
        <authorList>
            <person name="Patra A.K."/>
            <person name="Ho P.T."/>
            <person name="Jun S."/>
            <person name="Lee S.J."/>
            <person name="Kim Y."/>
            <person name="Won Y.J."/>
        </authorList>
    </citation>
    <scope>NUCLEOTIDE SEQUENCE [LARGE SCALE GENOMIC DNA]</scope>
    <source>
        <strain evidence="14">Wonlab-2016</strain>
    </source>
</reference>
<dbReference type="InterPro" id="IPR000276">
    <property type="entry name" value="GPCR_Rhodpsn"/>
</dbReference>
<dbReference type="CDD" id="cd14969">
    <property type="entry name" value="7tmA_Opsins_type2_animals"/>
    <property type="match status" value="1"/>
</dbReference>
<dbReference type="PRINTS" id="PR00237">
    <property type="entry name" value="GPCRRHODOPSN"/>
</dbReference>
<evidence type="ECO:0000313" key="15">
    <source>
        <dbReference type="Proteomes" id="UP001519460"/>
    </source>
</evidence>
<gene>
    <name evidence="14" type="ORF">BaRGS_00011454</name>
</gene>
<dbReference type="AlphaFoldDB" id="A0ABD0LDK3"/>
<name>A0ABD0LDK3_9CAEN</name>
<evidence type="ECO:0000256" key="3">
    <source>
        <dbReference type="ARBA" id="ARBA00022606"/>
    </source>
</evidence>
<keyword evidence="3" id="KW-0716">Sensory transduction</keyword>
<evidence type="ECO:0000259" key="13">
    <source>
        <dbReference type="PROSITE" id="PS50262"/>
    </source>
</evidence>
<organism evidence="14 15">
    <name type="scientific">Batillaria attramentaria</name>
    <dbReference type="NCBI Taxonomy" id="370345"/>
    <lineage>
        <taxon>Eukaryota</taxon>
        <taxon>Metazoa</taxon>
        <taxon>Spiralia</taxon>
        <taxon>Lophotrochozoa</taxon>
        <taxon>Mollusca</taxon>
        <taxon>Gastropoda</taxon>
        <taxon>Caenogastropoda</taxon>
        <taxon>Sorbeoconcha</taxon>
        <taxon>Cerithioidea</taxon>
        <taxon>Batillariidae</taxon>
        <taxon>Batillaria</taxon>
    </lineage>
</organism>
<evidence type="ECO:0000256" key="9">
    <source>
        <dbReference type="ARBA" id="ARBA00023136"/>
    </source>
</evidence>
<evidence type="ECO:0000313" key="14">
    <source>
        <dbReference type="EMBL" id="KAK7497410.1"/>
    </source>
</evidence>
<dbReference type="SUPFAM" id="SSF81321">
    <property type="entry name" value="Family A G protein-coupled receptor-like"/>
    <property type="match status" value="1"/>
</dbReference>
<comment type="subcellular location">
    <subcellularLocation>
        <location evidence="1">Membrane</location>
        <topology evidence="1">Multi-pass membrane protein</topology>
    </subcellularLocation>
</comment>
<evidence type="ECO:0000256" key="8">
    <source>
        <dbReference type="ARBA" id="ARBA00023040"/>
    </source>
</evidence>
<dbReference type="EMBL" id="JACVVK020000059">
    <property type="protein sequence ID" value="KAK7497410.1"/>
    <property type="molecule type" value="Genomic_DNA"/>
</dbReference>
<feature type="domain" description="G-protein coupled receptors family 1 profile" evidence="13">
    <location>
        <begin position="64"/>
        <end position="269"/>
    </location>
</feature>
<feature type="transmembrane region" description="Helical" evidence="12">
    <location>
        <begin position="249"/>
        <end position="272"/>
    </location>
</feature>
<dbReference type="GO" id="GO:0009881">
    <property type="term" value="F:photoreceptor activity"/>
    <property type="evidence" value="ECO:0007669"/>
    <property type="project" value="UniProtKB-KW"/>
</dbReference>
<dbReference type="PROSITE" id="PS00238">
    <property type="entry name" value="OPSIN"/>
    <property type="match status" value="1"/>
</dbReference>
<keyword evidence="7" id="KW-0157">Chromophore</keyword>
<keyword evidence="5" id="KW-0681">Retinal protein</keyword>
<feature type="transmembrane region" description="Helical" evidence="12">
    <location>
        <begin position="220"/>
        <end position="243"/>
    </location>
</feature>
<evidence type="ECO:0000256" key="4">
    <source>
        <dbReference type="ARBA" id="ARBA00022692"/>
    </source>
</evidence>
<accession>A0ABD0LDK3</accession>
<comment type="caution">
    <text evidence="14">The sequence shown here is derived from an EMBL/GenBank/DDBJ whole genome shotgun (WGS) entry which is preliminary data.</text>
</comment>
<keyword evidence="10" id="KW-0675">Receptor</keyword>
<evidence type="ECO:0000256" key="6">
    <source>
        <dbReference type="ARBA" id="ARBA00022989"/>
    </source>
</evidence>
<protein>
    <recommendedName>
        <fullName evidence="13">G-protein coupled receptors family 1 profile domain-containing protein</fullName>
    </recommendedName>
</protein>
<evidence type="ECO:0000256" key="1">
    <source>
        <dbReference type="ARBA" id="ARBA00004141"/>
    </source>
</evidence>
<keyword evidence="11" id="KW-0807">Transducer</keyword>
<evidence type="ECO:0000256" key="12">
    <source>
        <dbReference type="SAM" id="Phobius"/>
    </source>
</evidence>
<dbReference type="GO" id="GO:0004930">
    <property type="term" value="F:G protein-coupled receptor activity"/>
    <property type="evidence" value="ECO:0007669"/>
    <property type="project" value="UniProtKB-KW"/>
</dbReference>
<dbReference type="InterPro" id="IPR050125">
    <property type="entry name" value="GPCR_opsins"/>
</dbReference>
<evidence type="ECO:0000256" key="10">
    <source>
        <dbReference type="ARBA" id="ARBA00023170"/>
    </source>
</evidence>
<evidence type="ECO:0000256" key="5">
    <source>
        <dbReference type="ARBA" id="ARBA00022925"/>
    </source>
</evidence>
<feature type="transmembrane region" description="Helical" evidence="12">
    <location>
        <begin position="31"/>
        <end position="53"/>
    </location>
</feature>
<evidence type="ECO:0000256" key="11">
    <source>
        <dbReference type="ARBA" id="ARBA00023224"/>
    </source>
</evidence>
<keyword evidence="15" id="KW-1185">Reference proteome</keyword>